<dbReference type="CDD" id="cd13926">
    <property type="entry name" value="N-acetylmuramidase_GH108"/>
    <property type="match status" value="1"/>
</dbReference>
<dbReference type="RefSeq" id="WP_215194136.1">
    <property type="nucleotide sequence ID" value="NZ_JAHHDY010000018.1"/>
</dbReference>
<dbReference type="Proteomes" id="UP000763802">
    <property type="component" value="Unassembled WGS sequence"/>
</dbReference>
<reference evidence="4 5" key="1">
    <citation type="submission" date="2021-05" db="EMBL/GenBank/DDBJ databases">
        <title>Draft genomes of marine bacteria isolated from model chitin particles.</title>
        <authorList>
            <person name="Datta M.S."/>
            <person name="Schwartzman J.A."/>
            <person name="Cordero O."/>
        </authorList>
    </citation>
    <scope>NUCLEOTIDE SEQUENCE [LARGE SCALE GENOMIC DNA]</scope>
    <source>
        <strain evidence="4 5">4E07</strain>
    </source>
</reference>
<dbReference type="InterPro" id="IPR018537">
    <property type="entry name" value="Peptidoglycan-bd_3"/>
</dbReference>
<proteinExistence type="predicted"/>
<dbReference type="SUPFAM" id="SSF53955">
    <property type="entry name" value="Lysozyme-like"/>
    <property type="match status" value="1"/>
</dbReference>
<gene>
    <name evidence="4" type="ORF">KL867_17785</name>
</gene>
<keyword evidence="1" id="KW-0812">Transmembrane</keyword>
<feature type="transmembrane region" description="Helical" evidence="1">
    <location>
        <begin position="263"/>
        <end position="284"/>
    </location>
</feature>
<sequence>MRTNYPQIQAWVGLSEGGYVNHPRDPGGATDRGITQRTFDAWNRKQGKPKRPVRGITKHVAEQIIEFQYLDAVRAADLPGGLDYAMADYAVNSGPGRAAKDLQRTLGVQADGVIGVQTLAAVAKADTADVIQRLCQRRMRFLRGLKHWTTFKGGWTRRVMGDQPGVQIRDIGVIDRAVRLARDAGAIPAPVAVTHGKALEPIPSNSQPTDPEPTVQISTKGKPMNDVKSFLASKTIWGAVIAVAPTVLGLLGLNVTGADAAEAAQHVNAIITAAGGLLVVYGRVKATKAIGMK</sequence>
<evidence type="ECO:0000313" key="5">
    <source>
        <dbReference type="Proteomes" id="UP000763802"/>
    </source>
</evidence>
<feature type="domain" description="Peptidoglycan binding" evidence="3">
    <location>
        <begin position="98"/>
        <end position="158"/>
    </location>
</feature>
<evidence type="ECO:0000313" key="4">
    <source>
        <dbReference type="EMBL" id="MBT3142924.1"/>
    </source>
</evidence>
<evidence type="ECO:0000256" key="1">
    <source>
        <dbReference type="SAM" id="Phobius"/>
    </source>
</evidence>
<accession>A0ABS5WUW3</accession>
<feature type="domain" description="TtsA-like Glycoside hydrolase family 108" evidence="2">
    <location>
        <begin position="13"/>
        <end position="94"/>
    </location>
</feature>
<dbReference type="EMBL" id="JAHHDY010000018">
    <property type="protein sequence ID" value="MBT3142924.1"/>
    <property type="molecule type" value="Genomic_DNA"/>
</dbReference>
<dbReference type="Pfam" id="PF05838">
    <property type="entry name" value="Glyco_hydro_108"/>
    <property type="match status" value="1"/>
</dbReference>
<dbReference type="InterPro" id="IPR023346">
    <property type="entry name" value="Lysozyme-like_dom_sf"/>
</dbReference>
<evidence type="ECO:0000259" key="2">
    <source>
        <dbReference type="Pfam" id="PF05838"/>
    </source>
</evidence>
<name>A0ABS5WUW3_9RHOB</name>
<dbReference type="Pfam" id="PF09374">
    <property type="entry name" value="PG_binding_3"/>
    <property type="match status" value="1"/>
</dbReference>
<keyword evidence="5" id="KW-1185">Reference proteome</keyword>
<dbReference type="InterPro" id="IPR008565">
    <property type="entry name" value="TtsA-like_GH18_dom"/>
</dbReference>
<dbReference type="Gene3D" id="1.20.141.10">
    <property type="entry name" value="Chitosanase, subunit A, domain 1"/>
    <property type="match status" value="1"/>
</dbReference>
<organism evidence="4 5">
    <name type="scientific">Falsiruegeria litorea</name>
    <dbReference type="NCBI Taxonomy" id="1280831"/>
    <lineage>
        <taxon>Bacteria</taxon>
        <taxon>Pseudomonadati</taxon>
        <taxon>Pseudomonadota</taxon>
        <taxon>Alphaproteobacteria</taxon>
        <taxon>Rhodobacterales</taxon>
        <taxon>Roseobacteraceae</taxon>
        <taxon>Falsiruegeria</taxon>
    </lineage>
</organism>
<protein>
    <recommendedName>
        <fullName evidence="6">Lysozyme family protein</fullName>
    </recommendedName>
</protein>
<comment type="caution">
    <text evidence="4">The sequence shown here is derived from an EMBL/GenBank/DDBJ whole genome shotgun (WGS) entry which is preliminary data.</text>
</comment>
<feature type="transmembrane region" description="Helical" evidence="1">
    <location>
        <begin position="230"/>
        <end position="251"/>
    </location>
</feature>
<keyword evidence="1" id="KW-0472">Membrane</keyword>
<evidence type="ECO:0000259" key="3">
    <source>
        <dbReference type="Pfam" id="PF09374"/>
    </source>
</evidence>
<evidence type="ECO:0008006" key="6">
    <source>
        <dbReference type="Google" id="ProtNLM"/>
    </source>
</evidence>
<keyword evidence="1" id="KW-1133">Transmembrane helix</keyword>